<accession>A0AAJ4ZHE2</accession>
<evidence type="ECO:0000313" key="3">
    <source>
        <dbReference type="EMBL" id="SUA93477.1"/>
    </source>
</evidence>
<reference evidence="3 5" key="3">
    <citation type="submission" date="2018-06" db="EMBL/GenBank/DDBJ databases">
        <authorList>
            <consortium name="Pathogen Informatics"/>
            <person name="Doyle S."/>
        </authorList>
    </citation>
    <scope>NUCLEOTIDE SEQUENCE [LARGE SCALE GENOMIC DNA]</scope>
    <source>
        <strain evidence="3 5">NCTC13159</strain>
    </source>
</reference>
<name>A0AAJ4ZHE2_PANPU</name>
<evidence type="ECO:0000313" key="5">
    <source>
        <dbReference type="Proteomes" id="UP000254589"/>
    </source>
</evidence>
<feature type="region of interest" description="Disordered" evidence="1">
    <location>
        <begin position="284"/>
        <end position="310"/>
    </location>
</feature>
<evidence type="ECO:0000313" key="4">
    <source>
        <dbReference type="Proteomes" id="UP000035086"/>
    </source>
</evidence>
<dbReference type="AlphaFoldDB" id="A0AAJ4ZHE2"/>
<sequence length="991" mass="108384">MLLTVAGTVGAAAMSGGPAAGTRTALRAGASPVVRRAAPVAAQPLPHAAAVGGIHALLRARPYDALGGPVLTQCRRTSDARSLGETSLSEESYDALRVGRERYRADVQRVVVAMIREAVASADARTRAAFESAERLVPAWVKIIVEPPVAMGRTAEPVVRHAPYALLLRLEDDRGEWREFALSLASDVPSLITPVGPCGPRHRYESGCWAQTYGPVFWGERWDEIESRIDEDDLIRVVWSQAPMSVAAGWPSPDTTVLESPDMAEVAEILVETMVKRRPRDRRATLGTDGDLRNIDPAHPRHNAAKRSVAGHDVRRTMASRLALSGLECLAAVVRDGRFHDDAIALLQHLWPAAPERQAEDSVATVYGRESFSSALGRGVQWSLPPDVFVEYRPDLTQNGVQVFDIDGVLYGITVARTRRHASDLRPLEDIRHATGPSSLCRISRGPGTDIDGMCLECHTERDGEVAVTEQGATVAQHQPVEASPLVRLRLAVYARPFDDAQGHRAFFAFGRLGRFDEHGVPHVPADAPRVPRSAYPPELDGELNYYEQATTDGPVAGRRVSLTLGDMTLAAPFGTYRDRHGALYGVVRLAPDTYYRFTPPSGATTSSAPVRLSYRRAEHRDIREYRMAQRHRAAAENAIVLPMIAHGETRTLLQLYLHSWERAPSPAEVWRGLEDIELSVVEARDAVAALTRAIEVRVNARRQPAVSNASGSAAALEIDATLLPMFNRLWARWQQYPAQREAFINAIARDFVSRPAPLAVWSQLPFVSDVETTREVLGLFETLFPELEGLGELVNGTPRAARSVQDPMRAIAGNGNLAVAQVTLADGTQTLYYCRSGLQQRVLRTNASGVRVVDAGQAYARRTDSVVTQRLSNPGAASDALPTEPPELRLAMADADLPTYQAAAGRAQDRTLDTERMILAQIYAEHPAGENVIQSILLCSRLPFCDSCAVNLAMVPYRYPDAALRFHYIAPAPHDRPTLPNATPAPRRDV</sequence>
<dbReference type="EMBL" id="CP010310">
    <property type="protein sequence ID" value="AJC22404.1"/>
    <property type="molecule type" value="Genomic_DNA"/>
</dbReference>
<dbReference type="KEGG" id="ppul:RO07_21470"/>
<reference evidence="2" key="2">
    <citation type="submission" date="2016-11" db="EMBL/GenBank/DDBJ databases">
        <title>Complete Genome Sequencing of Pandoraea pulmonicola DSM 16583.</title>
        <authorList>
            <person name="Chan K.-G."/>
        </authorList>
    </citation>
    <scope>NUCLEOTIDE SEQUENCE</scope>
    <source>
        <strain evidence="2">DSM 16583</strain>
    </source>
</reference>
<reference evidence="4" key="1">
    <citation type="submission" date="2014-12" db="EMBL/GenBank/DDBJ databases">
        <title>Complete Genome Sequencing of Pandoraea pulmonicola DSM 16583.</title>
        <authorList>
            <person name="Chan K.-G."/>
        </authorList>
    </citation>
    <scope>NUCLEOTIDE SEQUENCE [LARGE SCALE GENOMIC DNA]</scope>
    <source>
        <strain evidence="4">DSM 16583</strain>
    </source>
</reference>
<keyword evidence="4" id="KW-1185">Reference proteome</keyword>
<evidence type="ECO:0000313" key="2">
    <source>
        <dbReference type="EMBL" id="AJC22404.1"/>
    </source>
</evidence>
<organism evidence="3 5">
    <name type="scientific">Pandoraea pulmonicola</name>
    <dbReference type="NCBI Taxonomy" id="93221"/>
    <lineage>
        <taxon>Bacteria</taxon>
        <taxon>Pseudomonadati</taxon>
        <taxon>Pseudomonadota</taxon>
        <taxon>Betaproteobacteria</taxon>
        <taxon>Burkholderiales</taxon>
        <taxon>Burkholderiaceae</taxon>
        <taxon>Pandoraea</taxon>
    </lineage>
</organism>
<dbReference type="EMBL" id="UGSJ01000001">
    <property type="protein sequence ID" value="SUA93477.1"/>
    <property type="molecule type" value="Genomic_DNA"/>
</dbReference>
<protein>
    <submittedName>
        <fullName evidence="3">Uncharacterized protein</fullName>
    </submittedName>
</protein>
<dbReference type="Proteomes" id="UP000254589">
    <property type="component" value="Unassembled WGS sequence"/>
</dbReference>
<dbReference type="Proteomes" id="UP000035086">
    <property type="component" value="Chromosome"/>
</dbReference>
<gene>
    <name evidence="3" type="ORF">NCTC13159_05038</name>
    <name evidence="2" type="ORF">RO07_21470</name>
</gene>
<feature type="compositionally biased region" description="Basic and acidic residues" evidence="1">
    <location>
        <begin position="290"/>
        <end position="299"/>
    </location>
</feature>
<proteinExistence type="predicted"/>
<evidence type="ECO:0000256" key="1">
    <source>
        <dbReference type="SAM" id="MobiDB-lite"/>
    </source>
</evidence>